<comment type="caution">
    <text evidence="1">The sequence shown here is derived from an EMBL/GenBank/DDBJ whole genome shotgun (WGS) entry which is preliminary data.</text>
</comment>
<sequence length="105" mass="11820">MSTYYKKHELSLSLNGDKIQHIARNASGVVVFRESSEKALKRAIDGTSKEATKEVIVSEPVTEEEIFAPTQKRVTRGSDGKFISKSQLDTDEDLKKKSFWNKLTS</sequence>
<name>A0A0G0A0A0_9BACT</name>
<dbReference type="AlphaFoldDB" id="A0A0G0A0A0"/>
<organism evidence="1 2">
    <name type="scientific">Candidatus Woesebacteria bacterium GW2011_GWB1_33_22</name>
    <dbReference type="NCBI Taxonomy" id="1618566"/>
    <lineage>
        <taxon>Bacteria</taxon>
        <taxon>Candidatus Woeseibacteriota</taxon>
    </lineage>
</organism>
<protein>
    <submittedName>
        <fullName evidence="1">Uncharacterized protein</fullName>
    </submittedName>
</protein>
<accession>A0A0G0A0A0</accession>
<gene>
    <name evidence="1" type="ORF">UR35_C0007G0017</name>
</gene>
<proteinExistence type="predicted"/>
<dbReference type="STRING" id="1618566.UR35_C0007G0017"/>
<evidence type="ECO:0000313" key="2">
    <source>
        <dbReference type="Proteomes" id="UP000034778"/>
    </source>
</evidence>
<dbReference type="EMBL" id="LBOW01000007">
    <property type="protein sequence ID" value="KKP44601.1"/>
    <property type="molecule type" value="Genomic_DNA"/>
</dbReference>
<reference evidence="1 2" key="1">
    <citation type="journal article" date="2015" name="Nature">
        <title>rRNA introns, odd ribosomes, and small enigmatic genomes across a large radiation of phyla.</title>
        <authorList>
            <person name="Brown C.T."/>
            <person name="Hug L.A."/>
            <person name="Thomas B.C."/>
            <person name="Sharon I."/>
            <person name="Castelle C.J."/>
            <person name="Singh A."/>
            <person name="Wilkins M.J."/>
            <person name="Williams K.H."/>
            <person name="Banfield J.F."/>
        </authorList>
    </citation>
    <scope>NUCLEOTIDE SEQUENCE [LARGE SCALE GENOMIC DNA]</scope>
</reference>
<evidence type="ECO:0000313" key="1">
    <source>
        <dbReference type="EMBL" id="KKP44601.1"/>
    </source>
</evidence>
<dbReference type="Proteomes" id="UP000034778">
    <property type="component" value="Unassembled WGS sequence"/>
</dbReference>